<accession>T1GSY6</accession>
<organism evidence="7 8">
    <name type="scientific">Megaselia scalaris</name>
    <name type="common">Humpbacked fly</name>
    <name type="synonym">Phora scalaris</name>
    <dbReference type="NCBI Taxonomy" id="36166"/>
    <lineage>
        <taxon>Eukaryota</taxon>
        <taxon>Metazoa</taxon>
        <taxon>Ecdysozoa</taxon>
        <taxon>Arthropoda</taxon>
        <taxon>Hexapoda</taxon>
        <taxon>Insecta</taxon>
        <taxon>Pterygota</taxon>
        <taxon>Neoptera</taxon>
        <taxon>Endopterygota</taxon>
        <taxon>Diptera</taxon>
        <taxon>Brachycera</taxon>
        <taxon>Muscomorpha</taxon>
        <taxon>Platypezoidea</taxon>
        <taxon>Phoridae</taxon>
        <taxon>Megaseliini</taxon>
        <taxon>Megaselia</taxon>
    </lineage>
</organism>
<dbReference type="EnsemblMetazoa" id="MESCA006800-RA">
    <property type="protein sequence ID" value="MESCA006800-PA"/>
    <property type="gene ID" value="MESCA006800"/>
</dbReference>
<evidence type="ECO:0000259" key="6">
    <source>
        <dbReference type="PROSITE" id="PS50255"/>
    </source>
</evidence>
<dbReference type="InterPro" id="IPR053100">
    <property type="entry name" value="Cytochrome_b5-related"/>
</dbReference>
<dbReference type="FunFam" id="3.10.120.10:FF:000020">
    <property type="entry name" value="Cytochrome b5-related protein"/>
    <property type="match status" value="1"/>
</dbReference>
<evidence type="ECO:0000256" key="3">
    <source>
        <dbReference type="ARBA" id="ARBA00023004"/>
    </source>
</evidence>
<keyword evidence="1" id="KW-0349">Heme</keyword>
<reference evidence="8" key="1">
    <citation type="submission" date="2013-02" db="EMBL/GenBank/DDBJ databases">
        <authorList>
            <person name="Hughes D."/>
        </authorList>
    </citation>
    <scope>NUCLEOTIDE SEQUENCE</scope>
    <source>
        <strain>Durham</strain>
        <strain evidence="8">NC isolate 2 -- Noor lab</strain>
    </source>
</reference>
<keyword evidence="8" id="KW-1185">Reference proteome</keyword>
<dbReference type="SUPFAM" id="SSF55856">
    <property type="entry name" value="Cytochrome b5-like heme/steroid binding domain"/>
    <property type="match status" value="1"/>
</dbReference>
<evidence type="ECO:0000313" key="8">
    <source>
        <dbReference type="Proteomes" id="UP000015102"/>
    </source>
</evidence>
<evidence type="ECO:0000256" key="4">
    <source>
        <dbReference type="ARBA" id="ARBA00055674"/>
    </source>
</evidence>
<dbReference type="PROSITE" id="PS50255">
    <property type="entry name" value="CYTOCHROME_B5_2"/>
    <property type="match status" value="1"/>
</dbReference>
<evidence type="ECO:0000256" key="5">
    <source>
        <dbReference type="ARBA" id="ARBA00073492"/>
    </source>
</evidence>
<dbReference type="Pfam" id="PF00173">
    <property type="entry name" value="Cyt-b5"/>
    <property type="match status" value="1"/>
</dbReference>
<reference evidence="7" key="2">
    <citation type="submission" date="2015-06" db="UniProtKB">
        <authorList>
            <consortium name="EnsemblMetazoa"/>
        </authorList>
    </citation>
    <scope>IDENTIFICATION</scope>
</reference>
<evidence type="ECO:0000313" key="7">
    <source>
        <dbReference type="EnsemblMetazoa" id="MESCA006800-PA"/>
    </source>
</evidence>
<dbReference type="SMART" id="SM01117">
    <property type="entry name" value="Cyt-b5"/>
    <property type="match status" value="1"/>
</dbReference>
<dbReference type="HOGENOM" id="CLU_1850174_0_0_1"/>
<evidence type="ECO:0000256" key="2">
    <source>
        <dbReference type="ARBA" id="ARBA00022723"/>
    </source>
</evidence>
<name>T1GSY6_MEGSC</name>
<dbReference type="PRINTS" id="PR00363">
    <property type="entry name" value="CYTOCHROMEB5"/>
</dbReference>
<dbReference type="PANTHER" id="PTHR16740:SF1">
    <property type="entry name" value="CYTOCHROME B5-RELATED PROTEIN-RELATED"/>
    <property type="match status" value="1"/>
</dbReference>
<keyword evidence="3" id="KW-0408">Iron</keyword>
<dbReference type="AlphaFoldDB" id="T1GSY6"/>
<dbReference type="Gene3D" id="3.10.120.10">
    <property type="entry name" value="Cytochrome b5-like heme/steroid binding domain"/>
    <property type="match status" value="1"/>
</dbReference>
<sequence length="139" mass="16416">MAPNSEWKIPSISRKFPSYREDKFITVESWLEGRRRDDEAEGLWRIHDKLYDLTKFAKNHPGGKFWIEETKGTDITEAFETHHLTGKAEKLLPKYYVKEAKEPRNIILTLKDDGFYKVLKKRVAEKLNEIDYKPAKTTD</sequence>
<dbReference type="InterPro" id="IPR001199">
    <property type="entry name" value="Cyt_B5-like_heme/steroid-bd"/>
</dbReference>
<dbReference type="Proteomes" id="UP000015102">
    <property type="component" value="Unassembled WGS sequence"/>
</dbReference>
<comment type="function">
    <text evidence="4">May play a role in muscle cell metabolism.</text>
</comment>
<dbReference type="STRING" id="36166.T1GSY6"/>
<proteinExistence type="predicted"/>
<dbReference type="InterPro" id="IPR036400">
    <property type="entry name" value="Cyt_B5-like_heme/steroid_sf"/>
</dbReference>
<dbReference type="EMBL" id="CAQQ02002146">
    <property type="status" value="NOT_ANNOTATED_CDS"/>
    <property type="molecule type" value="Genomic_DNA"/>
</dbReference>
<keyword evidence="2" id="KW-0479">Metal-binding</keyword>
<protein>
    <recommendedName>
        <fullName evidence="5">Cytochrome b5-related protein</fullName>
    </recommendedName>
</protein>
<dbReference type="GO" id="GO:0046872">
    <property type="term" value="F:metal ion binding"/>
    <property type="evidence" value="ECO:0007669"/>
    <property type="project" value="UniProtKB-KW"/>
</dbReference>
<dbReference type="PANTHER" id="PTHR16740">
    <property type="entry name" value="CYTOCHROME B5-RELATED PROTEIN-RELATED"/>
    <property type="match status" value="1"/>
</dbReference>
<evidence type="ECO:0000256" key="1">
    <source>
        <dbReference type="ARBA" id="ARBA00022617"/>
    </source>
</evidence>
<feature type="domain" description="Cytochrome b5 heme-binding" evidence="6">
    <location>
        <begin position="25"/>
        <end position="101"/>
    </location>
</feature>